<evidence type="ECO:0000259" key="4">
    <source>
        <dbReference type="Pfam" id="PF07992"/>
    </source>
</evidence>
<evidence type="ECO:0000256" key="3">
    <source>
        <dbReference type="ARBA" id="ARBA00023002"/>
    </source>
</evidence>
<evidence type="ECO:0000256" key="2">
    <source>
        <dbReference type="ARBA" id="ARBA00022630"/>
    </source>
</evidence>
<dbReference type="SUPFAM" id="SSF51905">
    <property type="entry name" value="FAD/NAD(P)-binding domain"/>
    <property type="match status" value="1"/>
</dbReference>
<keyword evidence="3" id="KW-0560">Oxidoreductase</keyword>
<evidence type="ECO:0000313" key="6">
    <source>
        <dbReference type="Proteomes" id="UP000076420"/>
    </source>
</evidence>
<dbReference type="PANTHER" id="PTHR48105">
    <property type="entry name" value="THIOREDOXIN REDUCTASE 1-RELATED-RELATED"/>
    <property type="match status" value="1"/>
</dbReference>
<dbReference type="InterPro" id="IPR023753">
    <property type="entry name" value="FAD/NAD-binding_dom"/>
</dbReference>
<dbReference type="PRINTS" id="PR00368">
    <property type="entry name" value="FADPNR"/>
</dbReference>
<dbReference type="Pfam" id="PF07992">
    <property type="entry name" value="Pyr_redox_2"/>
    <property type="match status" value="1"/>
</dbReference>
<protein>
    <recommendedName>
        <fullName evidence="4">FAD/NAD(P)-binding domain-containing protein</fullName>
    </recommendedName>
</protein>
<sequence>MIHRRDKFAGENTMQQRVFANPKISIIWNSLVVEIKGTENPKIVSSIVIQDKITKTISEINAAGVFIAIGHKPSTEIFAGKIELDDHLYIKTNSCATSVPGVFAAGDVCDVKYRQAITAAGDGCKAALEVQWYLERE</sequence>
<dbReference type="Gene3D" id="3.50.50.60">
    <property type="entry name" value="FAD/NAD(P)-binding domain"/>
    <property type="match status" value="2"/>
</dbReference>
<dbReference type="GO" id="GO:0097237">
    <property type="term" value="P:cellular response to toxic substance"/>
    <property type="evidence" value="ECO:0007669"/>
    <property type="project" value="UniProtKB-ARBA"/>
</dbReference>
<dbReference type="Proteomes" id="UP000076420">
    <property type="component" value="Unassembled WGS sequence"/>
</dbReference>
<dbReference type="EnsemblMetazoa" id="BGLB004006-RB">
    <property type="protein sequence ID" value="BGLB004006-PB"/>
    <property type="gene ID" value="BGLB004006"/>
</dbReference>
<dbReference type="AlphaFoldDB" id="A0A2C9JKU9"/>
<dbReference type="VEuPathDB" id="VectorBase:BGLB004006"/>
<comment type="similarity">
    <text evidence="1">Belongs to the class-II pyridine nucleotide-disulfide oxidoreductase family.</text>
</comment>
<dbReference type="GO" id="GO:0016491">
    <property type="term" value="F:oxidoreductase activity"/>
    <property type="evidence" value="ECO:0007669"/>
    <property type="project" value="UniProtKB-KW"/>
</dbReference>
<dbReference type="InterPro" id="IPR036188">
    <property type="entry name" value="FAD/NAD-bd_sf"/>
</dbReference>
<name>A0A2C9JKU9_BIOGL</name>
<evidence type="ECO:0000256" key="1">
    <source>
        <dbReference type="ARBA" id="ARBA00009333"/>
    </source>
</evidence>
<accession>A0A2C9JKU9</accession>
<proteinExistence type="inferred from homology"/>
<gene>
    <name evidence="5" type="primary">106058265</name>
</gene>
<organism evidence="5 6">
    <name type="scientific">Biomphalaria glabrata</name>
    <name type="common">Bloodfluke planorb</name>
    <name type="synonym">Freshwater snail</name>
    <dbReference type="NCBI Taxonomy" id="6526"/>
    <lineage>
        <taxon>Eukaryota</taxon>
        <taxon>Metazoa</taxon>
        <taxon>Spiralia</taxon>
        <taxon>Lophotrochozoa</taxon>
        <taxon>Mollusca</taxon>
        <taxon>Gastropoda</taxon>
        <taxon>Heterobranchia</taxon>
        <taxon>Euthyneura</taxon>
        <taxon>Panpulmonata</taxon>
        <taxon>Hygrophila</taxon>
        <taxon>Lymnaeoidea</taxon>
        <taxon>Planorbidae</taxon>
        <taxon>Biomphalaria</taxon>
    </lineage>
</organism>
<dbReference type="STRING" id="6526.A0A2C9JKU9"/>
<dbReference type="PRINTS" id="PR00469">
    <property type="entry name" value="PNDRDTASEII"/>
</dbReference>
<keyword evidence="2" id="KW-0285">Flavoprotein</keyword>
<feature type="domain" description="FAD/NAD(P)-binding" evidence="4">
    <location>
        <begin position="14"/>
        <end position="123"/>
    </location>
</feature>
<reference evidence="5" key="1">
    <citation type="submission" date="2020-05" db="UniProtKB">
        <authorList>
            <consortium name="EnsemblMetazoa"/>
        </authorList>
    </citation>
    <scope>IDENTIFICATION</scope>
    <source>
        <strain evidence="5">BB02</strain>
    </source>
</reference>
<dbReference type="InterPro" id="IPR050097">
    <property type="entry name" value="Ferredoxin-NADP_redctase_2"/>
</dbReference>
<evidence type="ECO:0000313" key="5">
    <source>
        <dbReference type="EnsemblMetazoa" id="BGLB004006-PB"/>
    </source>
</evidence>